<keyword evidence="3" id="KW-0067">ATP-binding</keyword>
<dbReference type="PANTHER" id="PTHR46268">
    <property type="entry name" value="STRESS RESPONSE PROTEIN NHAX"/>
    <property type="match status" value="1"/>
</dbReference>
<evidence type="ECO:0000256" key="2">
    <source>
        <dbReference type="ARBA" id="ARBA00022741"/>
    </source>
</evidence>
<gene>
    <name evidence="5" type="ORF">ABQ292_04930</name>
</gene>
<reference evidence="5 6" key="1">
    <citation type="submission" date="2024-06" db="EMBL/GenBank/DDBJ databases">
        <title>Draft genome sequence of Geodermatophilus badlandi, a novel member of the Geodermatophilaceae isolated from badland sedimentary rocks in the Red desert, Wyoming, USA.</title>
        <authorList>
            <person name="Ben Tekaya S."/>
            <person name="Nouioui I."/>
            <person name="Flores G.M."/>
            <person name="Shaal M.N."/>
            <person name="Bredoire F."/>
            <person name="Basile F."/>
            <person name="Van Diepen L."/>
            <person name="Ward N.L."/>
        </authorList>
    </citation>
    <scope>NUCLEOTIDE SEQUENCE [LARGE SCALE GENOMIC DNA]</scope>
    <source>
        <strain evidence="5 6">WL48A</strain>
    </source>
</reference>
<comment type="similarity">
    <text evidence="1">Belongs to the universal stress protein A family.</text>
</comment>
<dbReference type="PRINTS" id="PR01438">
    <property type="entry name" value="UNVRSLSTRESS"/>
</dbReference>
<dbReference type="InterPro" id="IPR006016">
    <property type="entry name" value="UspA"/>
</dbReference>
<dbReference type="Proteomes" id="UP001560045">
    <property type="component" value="Unassembled WGS sequence"/>
</dbReference>
<protein>
    <submittedName>
        <fullName evidence="5">Universal stress protein</fullName>
    </submittedName>
</protein>
<evidence type="ECO:0000259" key="4">
    <source>
        <dbReference type="Pfam" id="PF00582"/>
    </source>
</evidence>
<dbReference type="SUPFAM" id="SSF52402">
    <property type="entry name" value="Adenine nucleotide alpha hydrolases-like"/>
    <property type="match status" value="2"/>
</dbReference>
<sequence length="335" mass="34579">MQELESALLSDPAFTRAVLPVARRLQRLSAPVVVGVPAEGGSASALEWATAEAAGQQRPLRIVHAFAAPVVLDPLGFVPTVDTLPVQQAAAARLVDGALARVRALAPDVEVSACIVRGSPRRVLLRESRDAHLLVLGPRRRSGRRPGVQRLLHGSLTLQVTAGAGCPVTVVHLSGAAAPDVVPPRVVVGVDGLPRSDAATGFAFRAASRRGIGVTAVHAWAADCPADLEAVTAPLVTTEAAAHALVEGAVATWRELYPHVPVTTEVVRRRPAAALVAGSAGAALVVVGSRYRRAGLGAVFGSVSRAVVNGAVSPVAVVHPGTEPSPPEVYRWASR</sequence>
<dbReference type="EMBL" id="JBFNXQ010000009">
    <property type="protein sequence ID" value="MEX5717711.1"/>
    <property type="molecule type" value="Genomic_DNA"/>
</dbReference>
<dbReference type="InterPro" id="IPR006015">
    <property type="entry name" value="Universal_stress_UspA"/>
</dbReference>
<feature type="domain" description="UspA" evidence="4">
    <location>
        <begin position="32"/>
        <end position="172"/>
    </location>
</feature>
<organism evidence="5 6">
    <name type="scientific">Geodermatophilus maliterrae</name>
    <dbReference type="NCBI Taxonomy" id="3162531"/>
    <lineage>
        <taxon>Bacteria</taxon>
        <taxon>Bacillati</taxon>
        <taxon>Actinomycetota</taxon>
        <taxon>Actinomycetes</taxon>
        <taxon>Geodermatophilales</taxon>
        <taxon>Geodermatophilaceae</taxon>
        <taxon>Geodermatophilus</taxon>
    </lineage>
</organism>
<evidence type="ECO:0000313" key="6">
    <source>
        <dbReference type="Proteomes" id="UP001560045"/>
    </source>
</evidence>
<dbReference type="Gene3D" id="3.40.50.620">
    <property type="entry name" value="HUPs"/>
    <property type="match status" value="2"/>
</dbReference>
<evidence type="ECO:0000256" key="1">
    <source>
        <dbReference type="ARBA" id="ARBA00008791"/>
    </source>
</evidence>
<keyword evidence="6" id="KW-1185">Reference proteome</keyword>
<comment type="caution">
    <text evidence="5">The sequence shown here is derived from an EMBL/GenBank/DDBJ whole genome shotgun (WGS) entry which is preliminary data.</text>
</comment>
<keyword evidence="2" id="KW-0547">Nucleotide-binding</keyword>
<dbReference type="RefSeq" id="WP_369203830.1">
    <property type="nucleotide sequence ID" value="NZ_JBFNXQ010000009.1"/>
</dbReference>
<accession>A0ABV3XDB5</accession>
<feature type="domain" description="UspA" evidence="4">
    <location>
        <begin position="185"/>
        <end position="319"/>
    </location>
</feature>
<evidence type="ECO:0000313" key="5">
    <source>
        <dbReference type="EMBL" id="MEX5717711.1"/>
    </source>
</evidence>
<evidence type="ECO:0000256" key="3">
    <source>
        <dbReference type="ARBA" id="ARBA00022840"/>
    </source>
</evidence>
<name>A0ABV3XDB5_9ACTN</name>
<dbReference type="Pfam" id="PF00582">
    <property type="entry name" value="Usp"/>
    <property type="match status" value="2"/>
</dbReference>
<dbReference type="PANTHER" id="PTHR46268:SF27">
    <property type="entry name" value="UNIVERSAL STRESS PROTEIN RV2623"/>
    <property type="match status" value="1"/>
</dbReference>
<dbReference type="InterPro" id="IPR014729">
    <property type="entry name" value="Rossmann-like_a/b/a_fold"/>
</dbReference>
<proteinExistence type="inferred from homology"/>